<gene>
    <name evidence="3" type="ORF">ACFOZ8_11640</name>
</gene>
<keyword evidence="1" id="KW-0812">Transmembrane</keyword>
<protein>
    <submittedName>
        <fullName evidence="3">Phosphatase PAP2 family protein</fullName>
    </submittedName>
</protein>
<sequence length="273" mass="31605">MNKLDTKTIYWMMNIVFLAVVISDYRRDRNESTWKRFLPLGLPLLVVIGLLFQYAAPFWYWFVAHWLADGHLWHWDDAFRAIPFNDGAIFRAVQPESFTWFMRWIYDYGFIMAWGAALLRSFLAKDALKMIRYTLSSHMLQLPFIVPFYMTILLNEVWFVLGEPDGMARSLAGAELLSTVRNCFPSMHTSVSFAVLLLALRERGRLFKWIMVTYCSLVIYSTLYLTIHWVLDVIGGLALGAFTVFAVDKLMAWAEHAAAKRRSAGKTETTLAK</sequence>
<accession>A0ABV8K2K7</accession>
<comment type="caution">
    <text evidence="3">The sequence shown here is derived from an EMBL/GenBank/DDBJ whole genome shotgun (WGS) entry which is preliminary data.</text>
</comment>
<feature type="transmembrane region" description="Helical" evidence="1">
    <location>
        <begin position="37"/>
        <end position="62"/>
    </location>
</feature>
<evidence type="ECO:0000259" key="2">
    <source>
        <dbReference type="SMART" id="SM00014"/>
    </source>
</evidence>
<evidence type="ECO:0000256" key="1">
    <source>
        <dbReference type="SAM" id="Phobius"/>
    </source>
</evidence>
<evidence type="ECO:0000313" key="3">
    <source>
        <dbReference type="EMBL" id="MFC4100298.1"/>
    </source>
</evidence>
<feature type="transmembrane region" description="Helical" evidence="1">
    <location>
        <begin position="179"/>
        <end position="199"/>
    </location>
</feature>
<feature type="transmembrane region" description="Helical" evidence="1">
    <location>
        <begin position="206"/>
        <end position="227"/>
    </location>
</feature>
<feature type="transmembrane region" description="Helical" evidence="1">
    <location>
        <begin position="233"/>
        <end position="252"/>
    </location>
</feature>
<dbReference type="SMART" id="SM00014">
    <property type="entry name" value="acidPPc"/>
    <property type="match status" value="1"/>
</dbReference>
<keyword evidence="1" id="KW-0472">Membrane</keyword>
<proteinExistence type="predicted"/>
<feature type="domain" description="Phosphatidic acid phosphatase type 2/haloperoxidase" evidence="2">
    <location>
        <begin position="141"/>
        <end position="248"/>
    </location>
</feature>
<dbReference type="RefSeq" id="WP_377718970.1">
    <property type="nucleotide sequence ID" value="NZ_JBHSAM010000023.1"/>
</dbReference>
<dbReference type="Proteomes" id="UP001595715">
    <property type="component" value="Unassembled WGS sequence"/>
</dbReference>
<name>A0ABV8K2K7_9BACL</name>
<dbReference type="Pfam" id="PF01569">
    <property type="entry name" value="PAP2"/>
    <property type="match status" value="1"/>
</dbReference>
<feature type="transmembrane region" description="Helical" evidence="1">
    <location>
        <begin position="140"/>
        <end position="159"/>
    </location>
</feature>
<dbReference type="SUPFAM" id="SSF48317">
    <property type="entry name" value="Acid phosphatase/Vanadium-dependent haloperoxidase"/>
    <property type="match status" value="1"/>
</dbReference>
<dbReference type="EMBL" id="JBHSAM010000023">
    <property type="protein sequence ID" value="MFC4100298.1"/>
    <property type="molecule type" value="Genomic_DNA"/>
</dbReference>
<feature type="transmembrane region" description="Helical" evidence="1">
    <location>
        <begin position="100"/>
        <end position="119"/>
    </location>
</feature>
<organism evidence="3 4">
    <name type="scientific">Paenibacillus xanthanilyticus</name>
    <dbReference type="NCBI Taxonomy" id="1783531"/>
    <lineage>
        <taxon>Bacteria</taxon>
        <taxon>Bacillati</taxon>
        <taxon>Bacillota</taxon>
        <taxon>Bacilli</taxon>
        <taxon>Bacillales</taxon>
        <taxon>Paenibacillaceae</taxon>
        <taxon>Paenibacillus</taxon>
    </lineage>
</organism>
<keyword evidence="1" id="KW-1133">Transmembrane helix</keyword>
<dbReference type="InterPro" id="IPR000326">
    <property type="entry name" value="PAP2/HPO"/>
</dbReference>
<keyword evidence="4" id="KW-1185">Reference proteome</keyword>
<reference evidence="4" key="1">
    <citation type="journal article" date="2019" name="Int. J. Syst. Evol. Microbiol.">
        <title>The Global Catalogue of Microorganisms (GCM) 10K type strain sequencing project: providing services to taxonomists for standard genome sequencing and annotation.</title>
        <authorList>
            <consortium name="The Broad Institute Genomics Platform"/>
            <consortium name="The Broad Institute Genome Sequencing Center for Infectious Disease"/>
            <person name="Wu L."/>
            <person name="Ma J."/>
        </authorList>
    </citation>
    <scope>NUCLEOTIDE SEQUENCE [LARGE SCALE GENOMIC DNA]</scope>
    <source>
        <strain evidence="4">IBRC-M 10987</strain>
    </source>
</reference>
<dbReference type="InterPro" id="IPR036938">
    <property type="entry name" value="PAP2/HPO_sf"/>
</dbReference>
<evidence type="ECO:0000313" key="4">
    <source>
        <dbReference type="Proteomes" id="UP001595715"/>
    </source>
</evidence>
<dbReference type="Gene3D" id="1.20.144.10">
    <property type="entry name" value="Phosphatidic acid phosphatase type 2/haloperoxidase"/>
    <property type="match status" value="1"/>
</dbReference>